<feature type="domain" description="Response regulatory" evidence="4">
    <location>
        <begin position="30"/>
        <end position="143"/>
    </location>
</feature>
<evidence type="ECO:0000259" key="4">
    <source>
        <dbReference type="PROSITE" id="PS50110"/>
    </source>
</evidence>
<dbReference type="SMART" id="SM00448">
    <property type="entry name" value="REC"/>
    <property type="match status" value="1"/>
</dbReference>
<dbReference type="InterPro" id="IPR036388">
    <property type="entry name" value="WH-like_DNA-bd_sf"/>
</dbReference>
<feature type="domain" description="HTH luxR-type" evidence="3">
    <location>
        <begin position="159"/>
        <end position="224"/>
    </location>
</feature>
<protein>
    <submittedName>
        <fullName evidence="5">Response regulator protein TmoT</fullName>
    </submittedName>
</protein>
<dbReference type="PROSITE" id="PS50043">
    <property type="entry name" value="HTH_LUXR_2"/>
    <property type="match status" value="1"/>
</dbReference>
<evidence type="ECO:0000259" key="3">
    <source>
        <dbReference type="PROSITE" id="PS50043"/>
    </source>
</evidence>
<sequence>MVLTLRGLDRLQWQVRLAKNGEIMMDEQRVVCIVDDEPAVLDIVKRMIESGGYRCRCFASALDLIAVLDPSIDCVVTDLKMPEMDGAELLEKLRELDRLLPVIVLTGHADVSTAVRLMQQGAVSLVEKPFDAQQMLAAVDQAIHGSIDLQSRRKQANDARIRLESLSDDEREVLREMIAGVPNKEIVAKLQVSSRTLDRRRHHILQTMQTDSVAELATVIARHDLLDQ</sequence>
<keyword evidence="1 2" id="KW-0597">Phosphoprotein</keyword>
<dbReference type="GO" id="GO:0006355">
    <property type="term" value="P:regulation of DNA-templated transcription"/>
    <property type="evidence" value="ECO:0007669"/>
    <property type="project" value="InterPro"/>
</dbReference>
<reference evidence="5 6" key="1">
    <citation type="submission" date="2019-02" db="EMBL/GenBank/DDBJ databases">
        <title>Deep-cultivation of Planctomycetes and their phenomic and genomic characterization uncovers novel biology.</title>
        <authorList>
            <person name="Wiegand S."/>
            <person name="Jogler M."/>
            <person name="Boedeker C."/>
            <person name="Pinto D."/>
            <person name="Vollmers J."/>
            <person name="Rivas-Marin E."/>
            <person name="Kohn T."/>
            <person name="Peeters S.H."/>
            <person name="Heuer A."/>
            <person name="Rast P."/>
            <person name="Oberbeckmann S."/>
            <person name="Bunk B."/>
            <person name="Jeske O."/>
            <person name="Meyerdierks A."/>
            <person name="Storesund J.E."/>
            <person name="Kallscheuer N."/>
            <person name="Luecker S."/>
            <person name="Lage O.M."/>
            <person name="Pohl T."/>
            <person name="Merkel B.J."/>
            <person name="Hornburger P."/>
            <person name="Mueller R.-W."/>
            <person name="Bruemmer F."/>
            <person name="Labrenz M."/>
            <person name="Spormann A.M."/>
            <person name="Op Den Camp H."/>
            <person name="Overmann J."/>
            <person name="Amann R."/>
            <person name="Jetten M.S.M."/>
            <person name="Mascher T."/>
            <person name="Medema M.H."/>
            <person name="Devos D.P."/>
            <person name="Kaster A.-K."/>
            <person name="Ovreas L."/>
            <person name="Rohde M."/>
            <person name="Galperin M.Y."/>
            <person name="Jogler C."/>
        </authorList>
    </citation>
    <scope>NUCLEOTIDE SEQUENCE [LARGE SCALE GENOMIC DNA]</scope>
    <source>
        <strain evidence="5 6">Poly41</strain>
    </source>
</reference>
<keyword evidence="6" id="KW-1185">Reference proteome</keyword>
<dbReference type="EMBL" id="SJPV01000002">
    <property type="protein sequence ID" value="TWU41058.1"/>
    <property type="molecule type" value="Genomic_DNA"/>
</dbReference>
<dbReference type="OrthoDB" id="271936at2"/>
<accession>A0A5C6DWN7</accession>
<evidence type="ECO:0000256" key="2">
    <source>
        <dbReference type="PROSITE-ProRule" id="PRU00169"/>
    </source>
</evidence>
<dbReference type="Pfam" id="PF00072">
    <property type="entry name" value="Response_reg"/>
    <property type="match status" value="1"/>
</dbReference>
<dbReference type="PANTHER" id="PTHR44591">
    <property type="entry name" value="STRESS RESPONSE REGULATOR PROTEIN 1"/>
    <property type="match status" value="1"/>
</dbReference>
<evidence type="ECO:0000256" key="1">
    <source>
        <dbReference type="ARBA" id="ARBA00022553"/>
    </source>
</evidence>
<gene>
    <name evidence="5" type="primary">tmoT</name>
    <name evidence="5" type="ORF">Poly41_18950</name>
</gene>
<evidence type="ECO:0000313" key="6">
    <source>
        <dbReference type="Proteomes" id="UP000319143"/>
    </source>
</evidence>
<dbReference type="PROSITE" id="PS50110">
    <property type="entry name" value="RESPONSE_REGULATORY"/>
    <property type="match status" value="1"/>
</dbReference>
<dbReference type="InterPro" id="IPR000792">
    <property type="entry name" value="Tscrpt_reg_LuxR_C"/>
</dbReference>
<dbReference type="Gene3D" id="3.40.50.2300">
    <property type="match status" value="1"/>
</dbReference>
<dbReference type="SUPFAM" id="SSF52172">
    <property type="entry name" value="CheY-like"/>
    <property type="match status" value="1"/>
</dbReference>
<dbReference type="AlphaFoldDB" id="A0A5C6DWN7"/>
<dbReference type="InterPro" id="IPR001789">
    <property type="entry name" value="Sig_transdc_resp-reg_receiver"/>
</dbReference>
<comment type="caution">
    <text evidence="5">The sequence shown here is derived from an EMBL/GenBank/DDBJ whole genome shotgun (WGS) entry which is preliminary data.</text>
</comment>
<dbReference type="PANTHER" id="PTHR44591:SF25">
    <property type="entry name" value="CHEMOTAXIS TWO-COMPONENT RESPONSE REGULATOR"/>
    <property type="match status" value="1"/>
</dbReference>
<dbReference type="Proteomes" id="UP000319143">
    <property type="component" value="Unassembled WGS sequence"/>
</dbReference>
<dbReference type="InterPro" id="IPR050595">
    <property type="entry name" value="Bact_response_regulator"/>
</dbReference>
<organism evidence="5 6">
    <name type="scientific">Novipirellula artificiosorum</name>
    <dbReference type="NCBI Taxonomy" id="2528016"/>
    <lineage>
        <taxon>Bacteria</taxon>
        <taxon>Pseudomonadati</taxon>
        <taxon>Planctomycetota</taxon>
        <taxon>Planctomycetia</taxon>
        <taxon>Pirellulales</taxon>
        <taxon>Pirellulaceae</taxon>
        <taxon>Novipirellula</taxon>
    </lineage>
</organism>
<proteinExistence type="predicted"/>
<dbReference type="PRINTS" id="PR00038">
    <property type="entry name" value="HTHLUXR"/>
</dbReference>
<dbReference type="Gene3D" id="1.10.10.10">
    <property type="entry name" value="Winged helix-like DNA-binding domain superfamily/Winged helix DNA-binding domain"/>
    <property type="match status" value="1"/>
</dbReference>
<dbReference type="SMART" id="SM00421">
    <property type="entry name" value="HTH_LUXR"/>
    <property type="match status" value="1"/>
</dbReference>
<name>A0A5C6DWN7_9BACT</name>
<feature type="modified residue" description="4-aspartylphosphate" evidence="2">
    <location>
        <position position="78"/>
    </location>
</feature>
<dbReference type="InterPro" id="IPR011006">
    <property type="entry name" value="CheY-like_superfamily"/>
</dbReference>
<dbReference type="Pfam" id="PF00196">
    <property type="entry name" value="GerE"/>
    <property type="match status" value="1"/>
</dbReference>
<evidence type="ECO:0000313" key="5">
    <source>
        <dbReference type="EMBL" id="TWU41058.1"/>
    </source>
</evidence>
<dbReference type="GO" id="GO:0000160">
    <property type="term" value="P:phosphorelay signal transduction system"/>
    <property type="evidence" value="ECO:0007669"/>
    <property type="project" value="InterPro"/>
</dbReference>